<evidence type="ECO:0000259" key="1">
    <source>
        <dbReference type="Pfam" id="PF13963"/>
    </source>
</evidence>
<gene>
    <name evidence="2" type="ORF">NCGR_LOCUS40717</name>
</gene>
<protein>
    <recommendedName>
        <fullName evidence="1">Transposase-associated domain-containing protein</fullName>
    </recommendedName>
</protein>
<evidence type="ECO:0000313" key="3">
    <source>
        <dbReference type="Proteomes" id="UP000604825"/>
    </source>
</evidence>
<keyword evidence="3" id="KW-1185">Reference proteome</keyword>
<dbReference type="AlphaFoldDB" id="A0A811QM69"/>
<evidence type="ECO:0000313" key="2">
    <source>
        <dbReference type="EMBL" id="CAD6257227.1"/>
    </source>
</evidence>
<dbReference type="InterPro" id="IPR029480">
    <property type="entry name" value="Transpos_assoc"/>
</dbReference>
<proteinExistence type="predicted"/>
<reference evidence="2" key="1">
    <citation type="submission" date="2020-10" db="EMBL/GenBank/DDBJ databases">
        <authorList>
            <person name="Han B."/>
            <person name="Lu T."/>
            <person name="Zhao Q."/>
            <person name="Huang X."/>
            <person name="Zhao Y."/>
        </authorList>
    </citation>
    <scope>NUCLEOTIDE SEQUENCE</scope>
</reference>
<sequence>MSHQGRSWMRLDKASAEWQQGLTDYLDSTFGGSSKGGTTPCPCSACHSMSFRKRSDVQNHLLHKGFDESFIQEQESICEGSAIDDDDDVDDRAGTTELLHSLIRDTIRGEIDEEQPNEMAKKFFKLLQEAKKELFPGCTEATQNAAPTTIAPQPTKNMAGTESALPTHNEPAVVPTPIQGSEHVQQIVPDSVLLSKQKSIQPSRLTRSANRSLFPNDKDSNETVTFITSQTLRNTAANKKLQCRKKRRKGRSTLRESWQAEMNQILCNEKDVMLICAKRHVFLFMIAYL</sequence>
<dbReference type="OrthoDB" id="717495at2759"/>
<organism evidence="2 3">
    <name type="scientific">Miscanthus lutarioriparius</name>
    <dbReference type="NCBI Taxonomy" id="422564"/>
    <lineage>
        <taxon>Eukaryota</taxon>
        <taxon>Viridiplantae</taxon>
        <taxon>Streptophyta</taxon>
        <taxon>Embryophyta</taxon>
        <taxon>Tracheophyta</taxon>
        <taxon>Spermatophyta</taxon>
        <taxon>Magnoliopsida</taxon>
        <taxon>Liliopsida</taxon>
        <taxon>Poales</taxon>
        <taxon>Poaceae</taxon>
        <taxon>PACMAD clade</taxon>
        <taxon>Panicoideae</taxon>
        <taxon>Andropogonodae</taxon>
        <taxon>Andropogoneae</taxon>
        <taxon>Saccharinae</taxon>
        <taxon>Miscanthus</taxon>
    </lineage>
</organism>
<dbReference type="Pfam" id="PF13963">
    <property type="entry name" value="Transpos_assoc"/>
    <property type="match status" value="1"/>
</dbReference>
<comment type="caution">
    <text evidence="2">The sequence shown here is derived from an EMBL/GenBank/DDBJ whole genome shotgun (WGS) entry which is preliminary data.</text>
</comment>
<dbReference type="Proteomes" id="UP000604825">
    <property type="component" value="Unassembled WGS sequence"/>
</dbReference>
<feature type="domain" description="Transposase-associated" evidence="1">
    <location>
        <begin position="6"/>
        <end position="70"/>
    </location>
</feature>
<accession>A0A811QM69</accession>
<dbReference type="EMBL" id="CAJGYO010000010">
    <property type="protein sequence ID" value="CAD6257227.1"/>
    <property type="molecule type" value="Genomic_DNA"/>
</dbReference>
<name>A0A811QM69_9POAL</name>